<reference evidence="6" key="1">
    <citation type="journal article" date="2014" name="Int. J. Syst. Evol. Microbiol.">
        <title>Complete genome sequence of Corynebacterium casei LMG S-19264T (=DSM 44701T), isolated from a smear-ripened cheese.</title>
        <authorList>
            <consortium name="US DOE Joint Genome Institute (JGI-PGF)"/>
            <person name="Walter F."/>
            <person name="Albersmeier A."/>
            <person name="Kalinowski J."/>
            <person name="Ruckert C."/>
        </authorList>
    </citation>
    <scope>NUCLEOTIDE SEQUENCE</scope>
    <source>
        <strain evidence="6">JCM 15325</strain>
    </source>
</reference>
<proteinExistence type="predicted"/>
<dbReference type="InterPro" id="IPR013378">
    <property type="entry name" value="InlB-like_B-rpt"/>
</dbReference>
<reference evidence="6" key="2">
    <citation type="submission" date="2020-09" db="EMBL/GenBank/DDBJ databases">
        <authorList>
            <person name="Sun Q."/>
            <person name="Ohkuma M."/>
        </authorList>
    </citation>
    <scope>NUCLEOTIDE SEQUENCE</scope>
    <source>
        <strain evidence="6">JCM 15325</strain>
    </source>
</reference>
<organism evidence="6 7">
    <name type="scientific">Sporolactobacillus putidus</name>
    <dbReference type="NCBI Taxonomy" id="492735"/>
    <lineage>
        <taxon>Bacteria</taxon>
        <taxon>Bacillati</taxon>
        <taxon>Bacillota</taxon>
        <taxon>Bacilli</taxon>
        <taxon>Bacillales</taxon>
        <taxon>Sporolactobacillaceae</taxon>
        <taxon>Sporolactobacillus</taxon>
    </lineage>
</organism>
<dbReference type="Gene3D" id="2.160.20.110">
    <property type="match status" value="1"/>
</dbReference>
<evidence type="ECO:0000256" key="3">
    <source>
        <dbReference type="SAM" id="Phobius"/>
    </source>
</evidence>
<evidence type="ECO:0000313" key="6">
    <source>
        <dbReference type="EMBL" id="GGL61789.1"/>
    </source>
</evidence>
<protein>
    <recommendedName>
        <fullName evidence="5">GLUG domain-containing protein</fullName>
    </recommendedName>
</protein>
<keyword evidence="4" id="KW-0732">Signal</keyword>
<dbReference type="RefSeq" id="WP_188804288.1">
    <property type="nucleotide sequence ID" value="NZ_BMOK01000014.1"/>
</dbReference>
<dbReference type="Pfam" id="PF07581">
    <property type="entry name" value="Glug"/>
    <property type="match status" value="1"/>
</dbReference>
<feature type="signal peptide" evidence="4">
    <location>
        <begin position="1"/>
        <end position="23"/>
    </location>
</feature>
<dbReference type="GO" id="GO:0030313">
    <property type="term" value="C:cell envelope"/>
    <property type="evidence" value="ECO:0007669"/>
    <property type="project" value="UniProtKB-SubCell"/>
</dbReference>
<dbReference type="AlphaFoldDB" id="A0A917W487"/>
<feature type="compositionally biased region" description="Basic and acidic residues" evidence="2">
    <location>
        <begin position="1116"/>
        <end position="1133"/>
    </location>
</feature>
<feature type="transmembrane region" description="Helical" evidence="3">
    <location>
        <begin position="1149"/>
        <end position="1170"/>
    </location>
</feature>
<keyword evidence="3" id="KW-1133">Transmembrane helix</keyword>
<dbReference type="Gene3D" id="2.60.40.4270">
    <property type="entry name" value="Listeria-Bacteroides repeat domain"/>
    <property type="match status" value="10"/>
</dbReference>
<gene>
    <name evidence="6" type="ORF">GCM10007968_27220</name>
</gene>
<dbReference type="EMBL" id="BMOK01000014">
    <property type="protein sequence ID" value="GGL61789.1"/>
    <property type="molecule type" value="Genomic_DNA"/>
</dbReference>
<comment type="caution">
    <text evidence="6">The sequence shown here is derived from an EMBL/GenBank/DDBJ whole genome shotgun (WGS) entry which is preliminary data.</text>
</comment>
<evidence type="ECO:0000256" key="2">
    <source>
        <dbReference type="SAM" id="MobiDB-lite"/>
    </source>
</evidence>
<comment type="subcellular location">
    <subcellularLocation>
        <location evidence="1">Cell envelope</location>
    </subcellularLocation>
</comment>
<keyword evidence="3" id="KW-0812">Transmembrane</keyword>
<feature type="chain" id="PRO_5039195487" description="GLUG domain-containing protein" evidence="4">
    <location>
        <begin position="24"/>
        <end position="1182"/>
    </location>
</feature>
<feature type="compositionally biased region" description="Basic and acidic residues" evidence="2">
    <location>
        <begin position="1095"/>
        <end position="1108"/>
    </location>
</feature>
<dbReference type="Pfam" id="PF09479">
    <property type="entry name" value="Flg_new"/>
    <property type="match status" value="10"/>
</dbReference>
<feature type="domain" description="GLUG" evidence="5">
    <location>
        <begin position="207"/>
        <end position="229"/>
    </location>
</feature>
<keyword evidence="3" id="KW-0472">Membrane</keyword>
<feature type="region of interest" description="Disordered" evidence="2">
    <location>
        <begin position="1095"/>
        <end position="1145"/>
    </location>
</feature>
<name>A0A917W487_9BACL</name>
<accession>A0A917W487</accession>
<dbReference type="NCBIfam" id="TIGR02543">
    <property type="entry name" value="List_Bact_rpt"/>
    <property type="match status" value="10"/>
</dbReference>
<feature type="compositionally biased region" description="Polar residues" evidence="2">
    <location>
        <begin position="1134"/>
        <end position="1145"/>
    </location>
</feature>
<evidence type="ECO:0000259" key="5">
    <source>
        <dbReference type="Pfam" id="PF07581"/>
    </source>
</evidence>
<evidence type="ECO:0000256" key="1">
    <source>
        <dbReference type="ARBA" id="ARBA00004196"/>
    </source>
</evidence>
<sequence length="1182" mass="126058">MYRKKSTLLFLAFILFLSTFIQFTSPRAGLADTSGFAGGSGTANDPWVITTPQQLDNVRNDLSAHYKLGNDIDLSSYVSSGGAGYHAGAGWEPIGDNTNPFNGTFNGQGHRIIGLQINRPLTDYVGLFGSVGPGGRVQNVGMQDDRVNGLSYAGGLAGNNTGSIANAYAAGSVNGSNLHNGGLVGYNDMGGSIVNSYASCSVSGDRGTGGLAGSNTGSITNAYATGNVNGRDGTGGLVGYDFGGSITDTYAAGHVSGSTSVGGLVGIDFIHTIQNSFYNSETSGQSDTGKGTPKTTAEMKTQSTYTDAGWDFSGTWGINPTINEGYPFFTPSYTVVYNDNGSTSGSVPTDSNTYKENNTVTVLNNTGNLKKDGYTFDGWNTKADGSGTSYTPGDQITMGPSNVTLYAQWVPIKWYYVQYNGNGNNEGNIPPQSPLTAPGATLLILGNIGELSRTGYSFAGWNTKLDGSGTSYMPGDQITMGQSNVTLYARWTANRYTVSFDSNGGSAVSDQTVNYGDQASQPSDPARTGYTFAGWYTDINLTKVYDFGTKITADTQLYAKWTVNRYTVSFDSNGGSAVGDQTVNYGDQASQPSDPARTGYTFAGWYADSSLTKVFDFSAKITADTQLYAKWTVNSYTVSFDSNGGSAVGGQTVNYGDQATQPSDPARAGYTFAGWYADSNLTKVFDFSTKITADTQLYAKWTINRYTVSFDSNGGSAVGGQTVNYGDQATQPSDPARTGYTFAGWYADSSLTKVFDFSTKITADTQLYAKWTVNRYTVSFNSNGGSATPEINADYGDTISAPSVPTQTGYTFAGWYKDKDLTMAWDFEKDTVTQDTTLYAKWTVNSYSVTYDGNGNNRGSVPAEKTYPYNGSFTVSGNTGELSRTGYTFAGWNTGMDGSGTTYTPDSVFTMGAANVALYALWNINNDIISFDSNGGSIVNAQTVRYGDLAGKPSDPVRAGYTFSRWYADSSLTKIFDFSTKITADTQLYAKWTANRYTVSFDSNGGSAVGGQTVNYGDQATQPSDPARTGYTFAGWYADSSLTKVFDFSTKITADTKLHAKWVINGFSINHAESDGINIVRAASHSVKKVFNESSEKLAGSTEKDEKSVPAVLQKSQEKQTVKSETRQPKHTDAQSGEKLSQTAGSTNGGIITAGVLFLTLAGGAVIIFLTRRRKHSNDREQ</sequence>
<dbReference type="Proteomes" id="UP000654670">
    <property type="component" value="Unassembled WGS sequence"/>
</dbReference>
<keyword evidence="7" id="KW-1185">Reference proteome</keyword>
<dbReference type="InterPro" id="IPR011493">
    <property type="entry name" value="GLUG"/>
</dbReference>
<evidence type="ECO:0000256" key="4">
    <source>
        <dbReference type="SAM" id="SignalP"/>
    </source>
</evidence>
<evidence type="ECO:0000313" key="7">
    <source>
        <dbReference type="Proteomes" id="UP000654670"/>
    </source>
</evidence>
<dbReference type="InterPro" id="IPR042229">
    <property type="entry name" value="Listeria/Bacterioides_rpt_sf"/>
</dbReference>